<keyword evidence="2" id="KW-0472">Membrane</keyword>
<evidence type="ECO:0000256" key="2">
    <source>
        <dbReference type="SAM" id="Phobius"/>
    </source>
</evidence>
<feature type="region of interest" description="Disordered" evidence="1">
    <location>
        <begin position="48"/>
        <end position="79"/>
    </location>
</feature>
<gene>
    <name evidence="3" type="ORF">MSEDJ_57670</name>
</gene>
<sequence>MEAKFQARGSRPDGPAFVVAAGAALLLLAVVISAAVVYFIGATLPYAGSPEFGPPPVDPTVSTSDSTAGLAGELPVLTP</sequence>
<keyword evidence="2" id="KW-0812">Transmembrane</keyword>
<dbReference type="RefSeq" id="WP_163801119.1">
    <property type="nucleotide sequence ID" value="NZ_AP022588.1"/>
</dbReference>
<organism evidence="3 4">
    <name type="scientific">Mycolicibacterium sediminis</name>
    <dbReference type="NCBI Taxonomy" id="1286180"/>
    <lineage>
        <taxon>Bacteria</taxon>
        <taxon>Bacillati</taxon>
        <taxon>Actinomycetota</taxon>
        <taxon>Actinomycetes</taxon>
        <taxon>Mycobacteriales</taxon>
        <taxon>Mycobacteriaceae</taxon>
        <taxon>Mycolicibacterium</taxon>
    </lineage>
</organism>
<name>A0A7I7QZA3_9MYCO</name>
<accession>A0A7I7QZA3</accession>
<dbReference type="KEGG" id="msei:MSEDJ_57670"/>
<dbReference type="AlphaFoldDB" id="A0A7I7QZA3"/>
<dbReference type="Proteomes" id="UP000467193">
    <property type="component" value="Chromosome"/>
</dbReference>
<evidence type="ECO:0000313" key="3">
    <source>
        <dbReference type="EMBL" id="BBY31671.1"/>
    </source>
</evidence>
<feature type="transmembrane region" description="Helical" evidence="2">
    <location>
        <begin position="16"/>
        <end position="40"/>
    </location>
</feature>
<keyword evidence="2" id="KW-1133">Transmembrane helix</keyword>
<keyword evidence="4" id="KW-1185">Reference proteome</keyword>
<reference evidence="3 4" key="1">
    <citation type="journal article" date="2019" name="Emerg. Microbes Infect.">
        <title>Comprehensive subspecies identification of 175 nontuberculous mycobacteria species based on 7547 genomic profiles.</title>
        <authorList>
            <person name="Matsumoto Y."/>
            <person name="Kinjo T."/>
            <person name="Motooka D."/>
            <person name="Nabeya D."/>
            <person name="Jung N."/>
            <person name="Uechi K."/>
            <person name="Horii T."/>
            <person name="Iida T."/>
            <person name="Fujita J."/>
            <person name="Nakamura S."/>
        </authorList>
    </citation>
    <scope>NUCLEOTIDE SEQUENCE [LARGE SCALE GENOMIC DNA]</scope>
    <source>
        <strain evidence="3 4">JCM 17899</strain>
    </source>
</reference>
<proteinExistence type="predicted"/>
<evidence type="ECO:0000256" key="1">
    <source>
        <dbReference type="SAM" id="MobiDB-lite"/>
    </source>
</evidence>
<protein>
    <submittedName>
        <fullName evidence="3">Uncharacterized protein</fullName>
    </submittedName>
</protein>
<evidence type="ECO:0000313" key="4">
    <source>
        <dbReference type="Proteomes" id="UP000467193"/>
    </source>
</evidence>
<dbReference type="EMBL" id="AP022588">
    <property type="protein sequence ID" value="BBY31671.1"/>
    <property type="molecule type" value="Genomic_DNA"/>
</dbReference>